<dbReference type="Gene3D" id="1.25.40.10">
    <property type="entry name" value="Tetratricopeptide repeat domain"/>
    <property type="match status" value="3"/>
</dbReference>
<dbReference type="PANTHER" id="PTHR45641:SF1">
    <property type="entry name" value="AAA+ ATPASE DOMAIN-CONTAINING PROTEIN"/>
    <property type="match status" value="1"/>
</dbReference>
<dbReference type="Pfam" id="PF13424">
    <property type="entry name" value="TPR_12"/>
    <property type="match status" value="3"/>
</dbReference>
<accession>X6N8J3</accession>
<sequence length="868" mass="100392">MSQNVFVTIGSKKYRLKLATLTVDCLKKQIIEESKFDERANMLIKITDGDGCDIEKDKHLQLAIEDGQTHFTAHFQPDDTAQKKRASSYEVKNPLVLLAGAIKYEQQSYLEDAKQDLCLLQTLFQTKFGYNVFNTLNSQNPTSESLTLNDLNNFILKHCLNLRDDCSNNKNAYDGLIFVWCGYGSNEDNLITSDMKTKPLKHIQDDFAIRTDYFMGKPKIFMKIIYGEQEKASQMKIKRVNENNQKRLWYNHDADIFTIFANNPRNSITEAAGNGNKKKERHFTEVFCQVIENNIDKSFDLILGQMLERQVIQTILTTHSDIYLTPRSRHDEEKYEVPVLIDDTPKNLDFKKHWNTYWRKANVEAAKMVEKMLKNNEQGLVVVTNDAIASQNTTNPTTKIWKKKQFREYWMYAIKTKLVVLNDVNIDGNVYAINCEIQCQANVNITTQLFVTKNTIFDQRLRQFISISQWNTNTNHDLPLQLQELEDKAEQCSEKKLFDDALVHLQKYLQICIDAFGCNHPYVSIAYNMIANAYSDSAQYATAIATYEKAVQIIADNFGTKHAFVAQFYHNLALIFHDKRQYQKAIEYNEKSLDLRLKIFENNHVDIAWSYHNLGIIYDDEGEHNKALDCHEKALAIRLALFGNNHADVAFSYHNLGIIHDNIGEHDEAIEYYEKALQIRLSMFGTNHIDVGWSYNNLGLAYHDKGQFDKAIEFCEKALNVRLNLFGTNHADVALSYHNLGIVYNDEGQHDKAIECYEKSLKIRLDIFGPKHVDIGYSYNNLGIAYHDKGQYDKAIEYHEKALQIRKEIFLGATQDISDSNWNLGLSFERKGDTETAQKYYEEAWKIANVVLGEWHDETIEAKEKIRN</sequence>
<keyword evidence="1" id="KW-0677">Repeat</keyword>
<dbReference type="SMART" id="SM00028">
    <property type="entry name" value="TPR"/>
    <property type="match status" value="8"/>
</dbReference>
<dbReference type="PROSITE" id="PS50293">
    <property type="entry name" value="TPR_REGION"/>
    <property type="match status" value="3"/>
</dbReference>
<feature type="repeat" description="TPR" evidence="3">
    <location>
        <begin position="524"/>
        <end position="557"/>
    </location>
</feature>
<gene>
    <name evidence="4" type="ORF">RFI_15137</name>
</gene>
<dbReference type="InterPro" id="IPR019734">
    <property type="entry name" value="TPR_rpt"/>
</dbReference>
<evidence type="ECO:0000313" key="4">
    <source>
        <dbReference type="EMBL" id="ETO22064.1"/>
    </source>
</evidence>
<dbReference type="OrthoDB" id="1658288at2759"/>
<keyword evidence="5" id="KW-1185">Reference proteome</keyword>
<name>X6N8J3_RETFI</name>
<comment type="caution">
    <text evidence="4">The sequence shown here is derived from an EMBL/GenBank/DDBJ whole genome shotgun (WGS) entry which is preliminary data.</text>
</comment>
<dbReference type="Proteomes" id="UP000023152">
    <property type="component" value="Unassembled WGS sequence"/>
</dbReference>
<feature type="repeat" description="TPR" evidence="3">
    <location>
        <begin position="650"/>
        <end position="683"/>
    </location>
</feature>
<feature type="repeat" description="TPR" evidence="3">
    <location>
        <begin position="734"/>
        <end position="767"/>
    </location>
</feature>
<feature type="repeat" description="TPR" evidence="3">
    <location>
        <begin position="608"/>
        <end position="641"/>
    </location>
</feature>
<dbReference type="InterPro" id="IPR011990">
    <property type="entry name" value="TPR-like_helical_dom_sf"/>
</dbReference>
<dbReference type="Pfam" id="PF13374">
    <property type="entry name" value="TPR_10"/>
    <property type="match status" value="2"/>
</dbReference>
<dbReference type="PANTHER" id="PTHR45641">
    <property type="entry name" value="TETRATRICOPEPTIDE REPEAT PROTEIN (AFU_ORTHOLOGUE AFUA_6G03870)"/>
    <property type="match status" value="1"/>
</dbReference>
<dbReference type="Pfam" id="PF13181">
    <property type="entry name" value="TPR_8"/>
    <property type="match status" value="1"/>
</dbReference>
<keyword evidence="2 3" id="KW-0802">TPR repeat</keyword>
<proteinExistence type="predicted"/>
<dbReference type="PROSITE" id="PS50005">
    <property type="entry name" value="TPR"/>
    <property type="match status" value="7"/>
</dbReference>
<feature type="repeat" description="TPR" evidence="3">
    <location>
        <begin position="692"/>
        <end position="725"/>
    </location>
</feature>
<dbReference type="EMBL" id="ASPP01011061">
    <property type="protein sequence ID" value="ETO22064.1"/>
    <property type="molecule type" value="Genomic_DNA"/>
</dbReference>
<feature type="repeat" description="TPR" evidence="3">
    <location>
        <begin position="566"/>
        <end position="599"/>
    </location>
</feature>
<organism evidence="4 5">
    <name type="scientific">Reticulomyxa filosa</name>
    <dbReference type="NCBI Taxonomy" id="46433"/>
    <lineage>
        <taxon>Eukaryota</taxon>
        <taxon>Sar</taxon>
        <taxon>Rhizaria</taxon>
        <taxon>Retaria</taxon>
        <taxon>Foraminifera</taxon>
        <taxon>Monothalamids</taxon>
        <taxon>Reticulomyxidae</taxon>
        <taxon>Reticulomyxa</taxon>
    </lineage>
</organism>
<dbReference type="SUPFAM" id="SSF48452">
    <property type="entry name" value="TPR-like"/>
    <property type="match status" value="4"/>
</dbReference>
<dbReference type="Gene3D" id="3.40.50.1460">
    <property type="match status" value="1"/>
</dbReference>
<reference evidence="4 5" key="1">
    <citation type="journal article" date="2013" name="Curr. Biol.">
        <title>The Genome of the Foraminiferan Reticulomyxa filosa.</title>
        <authorList>
            <person name="Glockner G."/>
            <person name="Hulsmann N."/>
            <person name="Schleicher M."/>
            <person name="Noegel A.A."/>
            <person name="Eichinger L."/>
            <person name="Gallinger C."/>
            <person name="Pawlowski J."/>
            <person name="Sierra R."/>
            <person name="Euteneuer U."/>
            <person name="Pillet L."/>
            <person name="Moustafa A."/>
            <person name="Platzer M."/>
            <person name="Groth M."/>
            <person name="Szafranski K."/>
            <person name="Schliwa M."/>
        </authorList>
    </citation>
    <scope>NUCLEOTIDE SEQUENCE [LARGE SCALE GENOMIC DNA]</scope>
</reference>
<evidence type="ECO:0000256" key="2">
    <source>
        <dbReference type="ARBA" id="ARBA00022803"/>
    </source>
</evidence>
<dbReference type="AlphaFoldDB" id="X6N8J3"/>
<feature type="repeat" description="TPR" evidence="3">
    <location>
        <begin position="776"/>
        <end position="809"/>
    </location>
</feature>
<protein>
    <submittedName>
        <fullName evidence="4">Uncharacterized protein</fullName>
    </submittedName>
</protein>
<evidence type="ECO:0000256" key="1">
    <source>
        <dbReference type="ARBA" id="ARBA00022737"/>
    </source>
</evidence>
<evidence type="ECO:0000256" key="3">
    <source>
        <dbReference type="PROSITE-ProRule" id="PRU00339"/>
    </source>
</evidence>
<evidence type="ECO:0000313" key="5">
    <source>
        <dbReference type="Proteomes" id="UP000023152"/>
    </source>
</evidence>